<dbReference type="AlphaFoldDB" id="A0A410GE91"/>
<dbReference type="RefSeq" id="WP_128355610.1">
    <property type="nucleotide sequence ID" value="NZ_CP022987.1"/>
</dbReference>
<dbReference type="GO" id="GO:0003988">
    <property type="term" value="F:acetyl-CoA C-acyltransferase activity"/>
    <property type="evidence" value="ECO:0007669"/>
    <property type="project" value="UniProtKB-ARBA"/>
</dbReference>
<sequence length="364" mass="38436">MDVFVIGMGLLPAQQAIDGLRLEEMAYQTARAALDHAGVKREQIDHVTLAASDEIDARGISSMLLAAPSGAYLKDEMRVTDSAMTGLQLGAMRAASGELHLGLVVSTVQVSASPLQDIARMRAEPFFLRPIGMNLAIADGLLAGALMQRDGLTEQAVAAQVHKRLAAAQENSRAVKRAIKTQSEIADSAYVAHPLRADHCAPLTDGAVAMVLASGEWVRAHPECRPLARIAGISSTVDRYQLDASRLTLEAFEKAMLEAVKRAGLESPQALDVVELEAQTGWADLAMTEAVGRVSQAAVSPSGGAWAQNPYFCTSMINAAEAVLQVCGSAGTQQVAGAKYAMAHGISGFAQQAHNFMVFEGVQS</sequence>
<dbReference type="InterPro" id="IPR002155">
    <property type="entry name" value="Thiolase"/>
</dbReference>
<dbReference type="Pfam" id="PF22691">
    <property type="entry name" value="Thiolase_C_1"/>
    <property type="match status" value="1"/>
</dbReference>
<reference evidence="2 3" key="1">
    <citation type="submission" date="2017-08" db="EMBL/GenBank/DDBJ databases">
        <authorList>
            <person name="Park S.-J."/>
            <person name="Kim H."/>
        </authorList>
    </citation>
    <scope>NUCLEOTIDE SEQUENCE [LARGE SCALE GENOMIC DNA]</scope>
    <source>
        <strain evidence="3">ye3</strain>
    </source>
</reference>
<evidence type="ECO:0000313" key="3">
    <source>
        <dbReference type="Proteomes" id="UP000283474"/>
    </source>
</evidence>
<dbReference type="SUPFAM" id="SSF53901">
    <property type="entry name" value="Thiolase-like"/>
    <property type="match status" value="1"/>
</dbReference>
<dbReference type="PANTHER" id="PTHR42870:SF1">
    <property type="entry name" value="NON-SPECIFIC LIPID-TRANSFER PROTEIN-LIKE 2"/>
    <property type="match status" value="1"/>
</dbReference>
<organism evidence="2 3">
    <name type="scientific">Pollutimonas thiosulfatoxidans</name>
    <dbReference type="NCBI Taxonomy" id="2028345"/>
    <lineage>
        <taxon>Bacteria</taxon>
        <taxon>Pseudomonadati</taxon>
        <taxon>Pseudomonadota</taxon>
        <taxon>Betaproteobacteria</taxon>
        <taxon>Burkholderiales</taxon>
        <taxon>Alcaligenaceae</taxon>
        <taxon>Pollutimonas</taxon>
    </lineage>
</organism>
<dbReference type="EMBL" id="CP022987">
    <property type="protein sequence ID" value="QAA94613.1"/>
    <property type="molecule type" value="Genomic_DNA"/>
</dbReference>
<gene>
    <name evidence="2" type="ORF">CKA81_12800</name>
</gene>
<evidence type="ECO:0000313" key="2">
    <source>
        <dbReference type="EMBL" id="QAA94613.1"/>
    </source>
</evidence>
<dbReference type="Gene3D" id="3.40.47.10">
    <property type="match status" value="1"/>
</dbReference>
<dbReference type="PIRSF" id="PIRSF000429">
    <property type="entry name" value="Ac-CoA_Ac_transf"/>
    <property type="match status" value="1"/>
</dbReference>
<feature type="domain" description="Thiolase C-terminal" evidence="1">
    <location>
        <begin position="295"/>
        <end position="354"/>
    </location>
</feature>
<proteinExistence type="predicted"/>
<evidence type="ECO:0000259" key="1">
    <source>
        <dbReference type="Pfam" id="PF22691"/>
    </source>
</evidence>
<name>A0A410GE91_9BURK</name>
<dbReference type="InterPro" id="IPR055140">
    <property type="entry name" value="Thiolase_C_2"/>
</dbReference>
<dbReference type="OrthoDB" id="5185121at2"/>
<keyword evidence="3" id="KW-1185">Reference proteome</keyword>
<dbReference type="PANTHER" id="PTHR42870">
    <property type="entry name" value="ACETYL-COA C-ACETYLTRANSFERASE"/>
    <property type="match status" value="1"/>
</dbReference>
<keyword evidence="2" id="KW-0808">Transferase</keyword>
<dbReference type="Proteomes" id="UP000283474">
    <property type="component" value="Chromosome"/>
</dbReference>
<dbReference type="InterPro" id="IPR016039">
    <property type="entry name" value="Thiolase-like"/>
</dbReference>
<accession>A0A410GE91</accession>
<protein>
    <submittedName>
        <fullName evidence="2">Acetyl-CoA acetyltransferase</fullName>
    </submittedName>
</protein>
<dbReference type="KEGG" id="pus:CKA81_12800"/>